<evidence type="ECO:0000256" key="3">
    <source>
        <dbReference type="ARBA" id="ARBA00022555"/>
    </source>
</evidence>
<dbReference type="Gene3D" id="1.20.1050.130">
    <property type="match status" value="1"/>
</dbReference>
<gene>
    <name evidence="10" type="ORF">WJX72_006429</name>
</gene>
<feature type="compositionally biased region" description="Basic and acidic residues" evidence="7">
    <location>
        <begin position="286"/>
        <end position="299"/>
    </location>
</feature>
<dbReference type="SUPFAM" id="SSF50249">
    <property type="entry name" value="Nucleic acid-binding proteins"/>
    <property type="match status" value="1"/>
</dbReference>
<dbReference type="Proteomes" id="UP001489004">
    <property type="component" value="Unassembled WGS sequence"/>
</dbReference>
<dbReference type="InterPro" id="IPR053836">
    <property type="entry name" value="Arc1-like_N"/>
</dbReference>
<evidence type="ECO:0000259" key="8">
    <source>
        <dbReference type="PROSITE" id="PS50405"/>
    </source>
</evidence>
<dbReference type="GO" id="GO:0006412">
    <property type="term" value="P:translation"/>
    <property type="evidence" value="ECO:0007669"/>
    <property type="project" value="UniProtKB-KW"/>
</dbReference>
<evidence type="ECO:0000313" key="10">
    <source>
        <dbReference type="EMBL" id="KAK9808921.1"/>
    </source>
</evidence>
<feature type="region of interest" description="Disordered" evidence="7">
    <location>
        <begin position="250"/>
        <end position="300"/>
    </location>
</feature>
<keyword evidence="2" id="KW-0963">Cytoplasm</keyword>
<protein>
    <recommendedName>
        <fullName evidence="12">tRNA-binding domain-containing protein</fullName>
    </recommendedName>
</protein>
<feature type="region of interest" description="Disordered" evidence="7">
    <location>
        <begin position="168"/>
        <end position="234"/>
    </location>
</feature>
<dbReference type="FunFam" id="2.40.50.140:FF:000047">
    <property type="entry name" value="tyrosine--tRNA ligase, cytoplasmic isoform X2"/>
    <property type="match status" value="1"/>
</dbReference>
<dbReference type="EMBL" id="JALJOR010000011">
    <property type="protein sequence ID" value="KAK9808921.1"/>
    <property type="molecule type" value="Genomic_DNA"/>
</dbReference>
<dbReference type="Pfam" id="PF21972">
    <property type="entry name" value="Arc1p_N_like"/>
    <property type="match status" value="1"/>
</dbReference>
<evidence type="ECO:0000256" key="6">
    <source>
        <dbReference type="PROSITE-ProRule" id="PRU00209"/>
    </source>
</evidence>
<dbReference type="GO" id="GO:0032991">
    <property type="term" value="C:protein-containing complex"/>
    <property type="evidence" value="ECO:0007669"/>
    <property type="project" value="UniProtKB-ARBA"/>
</dbReference>
<evidence type="ECO:0000256" key="5">
    <source>
        <dbReference type="ARBA" id="ARBA00022917"/>
    </source>
</evidence>
<dbReference type="PANTHER" id="PTHR11586:SF33">
    <property type="entry name" value="AMINOACYL TRNA SYNTHASE COMPLEX-INTERACTING MULTIFUNCTIONAL PROTEIN 1"/>
    <property type="match status" value="1"/>
</dbReference>
<dbReference type="InterPro" id="IPR002547">
    <property type="entry name" value="tRNA-bd_dom"/>
</dbReference>
<keyword evidence="11" id="KW-1185">Reference proteome</keyword>
<keyword evidence="3 6" id="KW-0820">tRNA-binding</keyword>
<evidence type="ECO:0000256" key="1">
    <source>
        <dbReference type="ARBA" id="ARBA00004496"/>
    </source>
</evidence>
<sequence length="463" mass="48688">MTKKAQLRLPAGDAARAPQLVAAYAGVSDLLDVSTSESLQLTTTDGQQLSGHNTICRYIASLSPRRTQLLGDTPETQALIAQWLSYRNTDMLPLTDEQLLHVNSALLLRTYLVGSTVSVADLVLFASLHRAMVNLPLAQTERYCNLFRWFDFLQHTVDSTGIFPRLQFPKPKFRPAPPAPAPAPKAEKGKAAAAGSETSKPAPAPSKAAAPSSKPCAASTAPPMAGAPGSKAAAAPGSKAAAAAGAKALGGAAPANGPASGQHPAASTSQPAEGAPEGKAKKEKKEKKEKPAAAKKEDAEPTVDMLDIRVGQIVKVEQHPNADALYVEDIDLGEDKPRQVVSGLVKFVPKEQMQNRRVVVVTNLKPAKMRDVMSYGMVLCASNAAHDKVDPIIPPEGVPLGEKIVFSGFEGEPEAVLNPKKKIFEKIAPDLATDAIGVANYKGVPFMTSNGPVTSSIPNASVK</sequence>
<accession>A0AAW1PK79</accession>
<evidence type="ECO:0000259" key="9">
    <source>
        <dbReference type="PROSITE" id="PS50886"/>
    </source>
</evidence>
<evidence type="ECO:0000256" key="2">
    <source>
        <dbReference type="ARBA" id="ARBA00022490"/>
    </source>
</evidence>
<organism evidence="10 11">
    <name type="scientific">[Myrmecia] bisecta</name>
    <dbReference type="NCBI Taxonomy" id="41462"/>
    <lineage>
        <taxon>Eukaryota</taxon>
        <taxon>Viridiplantae</taxon>
        <taxon>Chlorophyta</taxon>
        <taxon>core chlorophytes</taxon>
        <taxon>Trebouxiophyceae</taxon>
        <taxon>Trebouxiales</taxon>
        <taxon>Trebouxiaceae</taxon>
        <taxon>Myrmecia</taxon>
    </lineage>
</organism>
<dbReference type="InterPro" id="IPR036282">
    <property type="entry name" value="Glutathione-S-Trfase_C_sf"/>
</dbReference>
<evidence type="ECO:0008006" key="12">
    <source>
        <dbReference type="Google" id="ProtNLM"/>
    </source>
</evidence>
<feature type="compositionally biased region" description="Low complexity" evidence="7">
    <location>
        <begin position="250"/>
        <end position="261"/>
    </location>
</feature>
<comment type="subcellular location">
    <subcellularLocation>
        <location evidence="1">Cytoplasm</location>
    </subcellularLocation>
</comment>
<dbReference type="CDD" id="cd02799">
    <property type="entry name" value="tRNA_bind_EMAP-II_like"/>
    <property type="match status" value="1"/>
</dbReference>
<evidence type="ECO:0000256" key="7">
    <source>
        <dbReference type="SAM" id="MobiDB-lite"/>
    </source>
</evidence>
<keyword evidence="4 6" id="KW-0694">RNA-binding</keyword>
<feature type="compositionally biased region" description="Low complexity" evidence="7">
    <location>
        <begin position="191"/>
        <end position="234"/>
    </location>
</feature>
<dbReference type="Pfam" id="PF01588">
    <property type="entry name" value="tRNA_bind"/>
    <property type="match status" value="1"/>
</dbReference>
<reference evidence="10 11" key="1">
    <citation type="journal article" date="2024" name="Nat. Commun.">
        <title>Phylogenomics reveals the evolutionary origins of lichenization in chlorophyte algae.</title>
        <authorList>
            <person name="Puginier C."/>
            <person name="Libourel C."/>
            <person name="Otte J."/>
            <person name="Skaloud P."/>
            <person name="Haon M."/>
            <person name="Grisel S."/>
            <person name="Petersen M."/>
            <person name="Berrin J.G."/>
            <person name="Delaux P.M."/>
            <person name="Dal Grande F."/>
            <person name="Keller J."/>
        </authorList>
    </citation>
    <scope>NUCLEOTIDE SEQUENCE [LARGE SCALE GENOMIC DNA]</scope>
    <source>
        <strain evidence="10 11">SAG 2043</strain>
    </source>
</reference>
<keyword evidence="5" id="KW-0648">Protein biosynthesis</keyword>
<dbReference type="GO" id="GO:0005737">
    <property type="term" value="C:cytoplasm"/>
    <property type="evidence" value="ECO:0007669"/>
    <property type="project" value="UniProtKB-SubCell"/>
</dbReference>
<dbReference type="GO" id="GO:0000049">
    <property type="term" value="F:tRNA binding"/>
    <property type="evidence" value="ECO:0007669"/>
    <property type="project" value="UniProtKB-UniRule"/>
</dbReference>
<dbReference type="InterPro" id="IPR010987">
    <property type="entry name" value="Glutathione-S-Trfase_C-like"/>
</dbReference>
<name>A0AAW1PK79_9CHLO</name>
<dbReference type="AlphaFoldDB" id="A0AAW1PK79"/>
<dbReference type="Gene3D" id="2.40.50.140">
    <property type="entry name" value="Nucleic acid-binding proteins"/>
    <property type="match status" value="1"/>
</dbReference>
<feature type="domain" description="GST C-terminal" evidence="8">
    <location>
        <begin position="29"/>
        <end position="173"/>
    </location>
</feature>
<feature type="domain" description="TRNA-binding" evidence="9">
    <location>
        <begin position="302"/>
        <end position="405"/>
    </location>
</feature>
<evidence type="ECO:0000256" key="4">
    <source>
        <dbReference type="ARBA" id="ARBA00022884"/>
    </source>
</evidence>
<dbReference type="InterPro" id="IPR012340">
    <property type="entry name" value="NA-bd_OB-fold"/>
</dbReference>
<feature type="compositionally biased region" description="Pro residues" evidence="7">
    <location>
        <begin position="174"/>
        <end position="183"/>
    </location>
</feature>
<proteinExistence type="predicted"/>
<comment type="caution">
    <text evidence="10">The sequence shown here is derived from an EMBL/GenBank/DDBJ whole genome shotgun (WGS) entry which is preliminary data.</text>
</comment>
<dbReference type="InterPro" id="IPR051270">
    <property type="entry name" value="Tyrosine-tRNA_ligase_regulator"/>
</dbReference>
<dbReference type="PROSITE" id="PS50405">
    <property type="entry name" value="GST_CTER"/>
    <property type="match status" value="1"/>
</dbReference>
<dbReference type="PANTHER" id="PTHR11586">
    <property type="entry name" value="TRNA-AMINOACYLATION COFACTOR ARC1 FAMILY MEMBER"/>
    <property type="match status" value="1"/>
</dbReference>
<dbReference type="SUPFAM" id="SSF47616">
    <property type="entry name" value="GST C-terminal domain-like"/>
    <property type="match status" value="1"/>
</dbReference>
<dbReference type="PROSITE" id="PS50886">
    <property type="entry name" value="TRBD"/>
    <property type="match status" value="1"/>
</dbReference>
<evidence type="ECO:0000313" key="11">
    <source>
        <dbReference type="Proteomes" id="UP001489004"/>
    </source>
</evidence>